<organism evidence="2">
    <name type="scientific">Magallana gigas</name>
    <name type="common">Pacific oyster</name>
    <name type="synonym">Crassostrea gigas</name>
    <dbReference type="NCBI Taxonomy" id="29159"/>
    <lineage>
        <taxon>Eukaryota</taxon>
        <taxon>Metazoa</taxon>
        <taxon>Spiralia</taxon>
        <taxon>Lophotrochozoa</taxon>
        <taxon>Mollusca</taxon>
        <taxon>Bivalvia</taxon>
        <taxon>Autobranchia</taxon>
        <taxon>Pteriomorphia</taxon>
        <taxon>Ostreida</taxon>
        <taxon>Ostreoidea</taxon>
        <taxon>Ostreidae</taxon>
        <taxon>Magallana</taxon>
    </lineage>
</organism>
<protein>
    <recommendedName>
        <fullName evidence="3">Apolipoprotein L3</fullName>
    </recommendedName>
</protein>
<reference evidence="2" key="1">
    <citation type="journal article" date="2012" name="Nature">
        <title>The oyster genome reveals stress adaptation and complexity of shell formation.</title>
        <authorList>
            <person name="Zhang G."/>
            <person name="Fang X."/>
            <person name="Guo X."/>
            <person name="Li L."/>
            <person name="Luo R."/>
            <person name="Xu F."/>
            <person name="Yang P."/>
            <person name="Zhang L."/>
            <person name="Wang X."/>
            <person name="Qi H."/>
            <person name="Xiong Z."/>
            <person name="Que H."/>
            <person name="Xie Y."/>
            <person name="Holland P.W."/>
            <person name="Paps J."/>
            <person name="Zhu Y."/>
            <person name="Wu F."/>
            <person name="Chen Y."/>
            <person name="Wang J."/>
            <person name="Peng C."/>
            <person name="Meng J."/>
            <person name="Yang L."/>
            <person name="Liu J."/>
            <person name="Wen B."/>
            <person name="Zhang N."/>
            <person name="Huang Z."/>
            <person name="Zhu Q."/>
            <person name="Feng Y."/>
            <person name="Mount A."/>
            <person name="Hedgecock D."/>
            <person name="Xu Z."/>
            <person name="Liu Y."/>
            <person name="Domazet-Loso T."/>
            <person name="Du Y."/>
            <person name="Sun X."/>
            <person name="Zhang S."/>
            <person name="Liu B."/>
            <person name="Cheng P."/>
            <person name="Jiang X."/>
            <person name="Li J."/>
            <person name="Fan D."/>
            <person name="Wang W."/>
            <person name="Fu W."/>
            <person name="Wang T."/>
            <person name="Wang B."/>
            <person name="Zhang J."/>
            <person name="Peng Z."/>
            <person name="Li Y."/>
            <person name="Li N."/>
            <person name="Wang J."/>
            <person name="Chen M."/>
            <person name="He Y."/>
            <person name="Tan F."/>
            <person name="Song X."/>
            <person name="Zheng Q."/>
            <person name="Huang R."/>
            <person name="Yang H."/>
            <person name="Du X."/>
            <person name="Chen L."/>
            <person name="Yang M."/>
            <person name="Gaffney P.M."/>
            <person name="Wang S."/>
            <person name="Luo L."/>
            <person name="She Z."/>
            <person name="Ming Y."/>
            <person name="Huang W."/>
            <person name="Zhang S."/>
            <person name="Huang B."/>
            <person name="Zhang Y."/>
            <person name="Qu T."/>
            <person name="Ni P."/>
            <person name="Miao G."/>
            <person name="Wang J."/>
            <person name="Wang Q."/>
            <person name="Steinberg C.E."/>
            <person name="Wang H."/>
            <person name="Li N."/>
            <person name="Qian L."/>
            <person name="Zhang G."/>
            <person name="Li Y."/>
            <person name="Yang H."/>
            <person name="Liu X."/>
            <person name="Wang J."/>
            <person name="Yin Y."/>
            <person name="Wang J."/>
        </authorList>
    </citation>
    <scope>NUCLEOTIDE SEQUENCE [LARGE SCALE GENOMIC DNA]</scope>
    <source>
        <strain evidence="2">05x7-T-G4-1.051#20</strain>
    </source>
</reference>
<name>K1R9P3_MAGGI</name>
<dbReference type="GO" id="GO:0008289">
    <property type="term" value="F:lipid binding"/>
    <property type="evidence" value="ECO:0007669"/>
    <property type="project" value="InterPro"/>
</dbReference>
<dbReference type="AlphaFoldDB" id="K1R9P3"/>
<dbReference type="HOGENOM" id="CLU_1205776_0_0_1"/>
<dbReference type="Pfam" id="PF05461">
    <property type="entry name" value="ApoL"/>
    <property type="match status" value="1"/>
</dbReference>
<accession>K1R9P3</accession>
<evidence type="ECO:0008006" key="3">
    <source>
        <dbReference type="Google" id="ProtNLM"/>
    </source>
</evidence>
<dbReference type="GO" id="GO:0042157">
    <property type="term" value="P:lipoprotein metabolic process"/>
    <property type="evidence" value="ECO:0007669"/>
    <property type="project" value="InterPro"/>
</dbReference>
<dbReference type="PANTHER" id="PTHR14096:SF28">
    <property type="entry name" value="APOLIPOPROTEIN L, 1-RELATED"/>
    <property type="match status" value="1"/>
</dbReference>
<evidence type="ECO:0000313" key="2">
    <source>
        <dbReference type="EMBL" id="EKC40389.1"/>
    </source>
</evidence>
<sequence>MDNDASFKKASEYYSNPWSVERKKVLKELEDIRDYVQEQARIHSIGNITYSSVRIVGGGLIIAGVFTAPFTLGVSLGLTIAGVVTSLTSGVAESTHGVIKSTMSLITKVIQKYNLKDSKDPHLPSAVKEIMLLLGKSFQSPQTTDNEKKVKNRLLKSLEWRRYYSRKRASAVSTGKSIRDLVKRRRNEDNTDKKNLLEEDLHDVGCDNRAFEGDSSDSDVPLAELVKKNK</sequence>
<dbReference type="GO" id="GO:0016020">
    <property type="term" value="C:membrane"/>
    <property type="evidence" value="ECO:0007669"/>
    <property type="project" value="TreeGrafter"/>
</dbReference>
<dbReference type="InParanoid" id="K1R9P3"/>
<dbReference type="InterPro" id="IPR008405">
    <property type="entry name" value="ApoL"/>
</dbReference>
<dbReference type="EMBL" id="JH817196">
    <property type="protein sequence ID" value="EKC40389.1"/>
    <property type="molecule type" value="Genomic_DNA"/>
</dbReference>
<dbReference type="GO" id="GO:0005576">
    <property type="term" value="C:extracellular region"/>
    <property type="evidence" value="ECO:0007669"/>
    <property type="project" value="InterPro"/>
</dbReference>
<dbReference type="PANTHER" id="PTHR14096">
    <property type="entry name" value="APOLIPOPROTEIN L"/>
    <property type="match status" value="1"/>
</dbReference>
<gene>
    <name evidence="2" type="ORF">CGI_10014798</name>
</gene>
<evidence type="ECO:0000256" key="1">
    <source>
        <dbReference type="ARBA" id="ARBA00010090"/>
    </source>
</evidence>
<comment type="similarity">
    <text evidence="1">Belongs to the apolipoprotein L family.</text>
</comment>
<dbReference type="GO" id="GO:0006869">
    <property type="term" value="P:lipid transport"/>
    <property type="evidence" value="ECO:0007669"/>
    <property type="project" value="InterPro"/>
</dbReference>
<proteinExistence type="inferred from homology"/>